<evidence type="ECO:0000259" key="4">
    <source>
        <dbReference type="Pfam" id="PF08386"/>
    </source>
</evidence>
<dbReference type="EMBL" id="WIUZ02000011">
    <property type="protein sequence ID" value="KAF9782827.1"/>
    <property type="molecule type" value="Genomic_DNA"/>
</dbReference>
<dbReference type="InterPro" id="IPR051601">
    <property type="entry name" value="Serine_prot/Carboxylest_S33"/>
</dbReference>
<protein>
    <recommendedName>
        <fullName evidence="4">Peptidase S33 tripeptidyl aminopeptidase-like C-terminal domain-containing protein</fullName>
    </recommendedName>
</protein>
<dbReference type="Gene3D" id="3.40.50.1820">
    <property type="entry name" value="alpha/beta hydrolase"/>
    <property type="match status" value="1"/>
</dbReference>
<keyword evidence="2" id="KW-0378">Hydrolase</keyword>
<comment type="similarity">
    <text evidence="1">Belongs to the peptidase S33 family.</text>
</comment>
<name>A0A9P6HBV1_9AGAM</name>
<dbReference type="SUPFAM" id="SSF53474">
    <property type="entry name" value="alpha/beta-Hydrolases"/>
    <property type="match status" value="1"/>
</dbReference>
<evidence type="ECO:0000313" key="5">
    <source>
        <dbReference type="EMBL" id="KAF9782827.1"/>
    </source>
</evidence>
<evidence type="ECO:0000313" key="6">
    <source>
        <dbReference type="Proteomes" id="UP000736335"/>
    </source>
</evidence>
<evidence type="ECO:0000256" key="3">
    <source>
        <dbReference type="SAM" id="SignalP"/>
    </source>
</evidence>
<dbReference type="AlphaFoldDB" id="A0A9P6HBV1"/>
<feature type="domain" description="Peptidase S33 tripeptidyl aminopeptidase-like C-terminal" evidence="4">
    <location>
        <begin position="461"/>
        <end position="544"/>
    </location>
</feature>
<sequence length="581" mass="62074">MAIASGFLALLSLFILSAPSSAVPSLFGWSHSASERRSDPWTTCSTFNVTSKDPNLKCGYFEVPMDYHDASAGKARLAVARYAATASKKLGTLFVNPGGPGGSGVDLIVQAGQNISTLFQGAYDIVSWDPRGVGLFTVPGAVTCFNSLTEEAAFFQNTIVSSINYTIAGKFDQQDQDELFSRTDADSNLLIEFGNRCKNGPVGKYLQYIGTSSTVRDLVSLGDAIAGQGKPIDYWGFSYGTVIGVNFLNMFPERAGHVILDGVVDPNIWVSYKTLRTSLTDAEKTYSALTDACAASGKAGCKLVELVGDNATGQDIMKLLDDAHDTAVRLLRAGFDKIPISPGDMRAVLFETLAIPALWSTFANDQAYHLLVLIFQAAQALNIPSGGNYLIPSGPVQGGNEPGINPQTPLSHAFQAILGADDFVDIDNHVVMKDVLNEIVDVTQTVSPTLGGTWSLGYPFGWPVRSVERLPPFDFSKLKNPVLVIGNIADPITPFVSAQAAARLIGNKATLVEHLGLGHTSIGQFSTCTLTIIAEYVIASKLPDVPNGEYVKCAIDPDVLFPPLGTTPAKRGLNVLMRRGH</sequence>
<dbReference type="PANTHER" id="PTHR43248">
    <property type="entry name" value="2-SUCCINYL-6-HYDROXY-2,4-CYCLOHEXADIENE-1-CARBOXYLATE SYNTHASE"/>
    <property type="match status" value="1"/>
</dbReference>
<dbReference type="InterPro" id="IPR029058">
    <property type="entry name" value="AB_hydrolase_fold"/>
</dbReference>
<feature type="signal peptide" evidence="3">
    <location>
        <begin position="1"/>
        <end position="22"/>
    </location>
</feature>
<dbReference type="OrthoDB" id="425534at2759"/>
<keyword evidence="3" id="KW-0732">Signal</keyword>
<dbReference type="PANTHER" id="PTHR43248:SF25">
    <property type="entry name" value="AB HYDROLASE-1 DOMAIN-CONTAINING PROTEIN-RELATED"/>
    <property type="match status" value="1"/>
</dbReference>
<proteinExistence type="inferred from homology"/>
<reference evidence="5" key="2">
    <citation type="submission" date="2020-11" db="EMBL/GenBank/DDBJ databases">
        <authorList>
            <consortium name="DOE Joint Genome Institute"/>
            <person name="Kuo A."/>
            <person name="Miyauchi S."/>
            <person name="Kiss E."/>
            <person name="Drula E."/>
            <person name="Kohler A."/>
            <person name="Sanchez-Garcia M."/>
            <person name="Andreopoulos B."/>
            <person name="Barry K.W."/>
            <person name="Bonito G."/>
            <person name="Buee M."/>
            <person name="Carver A."/>
            <person name="Chen C."/>
            <person name="Cichocki N."/>
            <person name="Clum A."/>
            <person name="Culley D."/>
            <person name="Crous P.W."/>
            <person name="Fauchery L."/>
            <person name="Girlanda M."/>
            <person name="Hayes R."/>
            <person name="Keri Z."/>
            <person name="Labutti K."/>
            <person name="Lipzen A."/>
            <person name="Lombard V."/>
            <person name="Magnuson J."/>
            <person name="Maillard F."/>
            <person name="Morin E."/>
            <person name="Murat C."/>
            <person name="Nolan M."/>
            <person name="Ohm R."/>
            <person name="Pangilinan J."/>
            <person name="Pereira M."/>
            <person name="Perotto S."/>
            <person name="Peter M."/>
            <person name="Riley R."/>
            <person name="Sitrit Y."/>
            <person name="Stielow B."/>
            <person name="Szollosi G."/>
            <person name="Zifcakova L."/>
            <person name="Stursova M."/>
            <person name="Spatafora J.W."/>
            <person name="Tedersoo L."/>
            <person name="Vaario L.-M."/>
            <person name="Yamada A."/>
            <person name="Yan M."/>
            <person name="Wang P."/>
            <person name="Xu J."/>
            <person name="Bruns T."/>
            <person name="Baldrian P."/>
            <person name="Vilgalys R."/>
            <person name="Henrissat B."/>
            <person name="Grigoriev I.V."/>
            <person name="Hibbett D."/>
            <person name="Nagy L.G."/>
            <person name="Martin F.M."/>
        </authorList>
    </citation>
    <scope>NUCLEOTIDE SEQUENCE</scope>
    <source>
        <strain evidence="5">UH-Tt-Lm1</strain>
    </source>
</reference>
<keyword evidence="6" id="KW-1185">Reference proteome</keyword>
<evidence type="ECO:0000256" key="2">
    <source>
        <dbReference type="ARBA" id="ARBA00022801"/>
    </source>
</evidence>
<dbReference type="Proteomes" id="UP000736335">
    <property type="component" value="Unassembled WGS sequence"/>
</dbReference>
<evidence type="ECO:0000256" key="1">
    <source>
        <dbReference type="ARBA" id="ARBA00010088"/>
    </source>
</evidence>
<dbReference type="Pfam" id="PF08386">
    <property type="entry name" value="Abhydrolase_4"/>
    <property type="match status" value="1"/>
</dbReference>
<organism evidence="5 6">
    <name type="scientific">Thelephora terrestris</name>
    <dbReference type="NCBI Taxonomy" id="56493"/>
    <lineage>
        <taxon>Eukaryota</taxon>
        <taxon>Fungi</taxon>
        <taxon>Dikarya</taxon>
        <taxon>Basidiomycota</taxon>
        <taxon>Agaricomycotina</taxon>
        <taxon>Agaricomycetes</taxon>
        <taxon>Thelephorales</taxon>
        <taxon>Thelephoraceae</taxon>
        <taxon>Thelephora</taxon>
    </lineage>
</organism>
<reference evidence="5" key="1">
    <citation type="journal article" date="2020" name="Nat. Commun.">
        <title>Large-scale genome sequencing of mycorrhizal fungi provides insights into the early evolution of symbiotic traits.</title>
        <authorList>
            <person name="Miyauchi S."/>
            <person name="Kiss E."/>
            <person name="Kuo A."/>
            <person name="Drula E."/>
            <person name="Kohler A."/>
            <person name="Sanchez-Garcia M."/>
            <person name="Morin E."/>
            <person name="Andreopoulos B."/>
            <person name="Barry K.W."/>
            <person name="Bonito G."/>
            <person name="Buee M."/>
            <person name="Carver A."/>
            <person name="Chen C."/>
            <person name="Cichocki N."/>
            <person name="Clum A."/>
            <person name="Culley D."/>
            <person name="Crous P.W."/>
            <person name="Fauchery L."/>
            <person name="Girlanda M."/>
            <person name="Hayes R.D."/>
            <person name="Keri Z."/>
            <person name="LaButti K."/>
            <person name="Lipzen A."/>
            <person name="Lombard V."/>
            <person name="Magnuson J."/>
            <person name="Maillard F."/>
            <person name="Murat C."/>
            <person name="Nolan M."/>
            <person name="Ohm R.A."/>
            <person name="Pangilinan J."/>
            <person name="Pereira M.F."/>
            <person name="Perotto S."/>
            <person name="Peter M."/>
            <person name="Pfister S."/>
            <person name="Riley R."/>
            <person name="Sitrit Y."/>
            <person name="Stielow J.B."/>
            <person name="Szollosi G."/>
            <person name="Zifcakova L."/>
            <person name="Stursova M."/>
            <person name="Spatafora J.W."/>
            <person name="Tedersoo L."/>
            <person name="Vaario L.M."/>
            <person name="Yamada A."/>
            <person name="Yan M."/>
            <person name="Wang P."/>
            <person name="Xu J."/>
            <person name="Bruns T."/>
            <person name="Baldrian P."/>
            <person name="Vilgalys R."/>
            <person name="Dunand C."/>
            <person name="Henrissat B."/>
            <person name="Grigoriev I.V."/>
            <person name="Hibbett D."/>
            <person name="Nagy L.G."/>
            <person name="Martin F.M."/>
        </authorList>
    </citation>
    <scope>NUCLEOTIDE SEQUENCE</scope>
    <source>
        <strain evidence="5">UH-Tt-Lm1</strain>
    </source>
</reference>
<dbReference type="GO" id="GO:0016787">
    <property type="term" value="F:hydrolase activity"/>
    <property type="evidence" value="ECO:0007669"/>
    <property type="project" value="UniProtKB-KW"/>
</dbReference>
<feature type="chain" id="PRO_5040266619" description="Peptidase S33 tripeptidyl aminopeptidase-like C-terminal domain-containing protein" evidence="3">
    <location>
        <begin position="23"/>
        <end position="581"/>
    </location>
</feature>
<accession>A0A9P6HBV1</accession>
<comment type="caution">
    <text evidence="5">The sequence shown here is derived from an EMBL/GenBank/DDBJ whole genome shotgun (WGS) entry which is preliminary data.</text>
</comment>
<dbReference type="InterPro" id="IPR013595">
    <property type="entry name" value="Pept_S33_TAP-like_C"/>
</dbReference>
<gene>
    <name evidence="5" type="ORF">BJ322DRAFT_1110706</name>
</gene>